<evidence type="ECO:0000256" key="1">
    <source>
        <dbReference type="ARBA" id="ARBA00011955"/>
    </source>
</evidence>
<feature type="signal peptide" evidence="12">
    <location>
        <begin position="1"/>
        <end position="18"/>
    </location>
</feature>
<gene>
    <name evidence="13" type="ORF">VLK81_01650</name>
</gene>
<comment type="similarity">
    <text evidence="10 12">Belongs to the ApbE family.</text>
</comment>
<evidence type="ECO:0000256" key="10">
    <source>
        <dbReference type="PIRNR" id="PIRNR006268"/>
    </source>
</evidence>
<keyword evidence="12" id="KW-1003">Cell membrane</keyword>
<evidence type="ECO:0000313" key="14">
    <source>
        <dbReference type="Proteomes" id="UP001357733"/>
    </source>
</evidence>
<feature type="binding site" evidence="11">
    <location>
        <position position="323"/>
    </location>
    <ligand>
        <name>Mg(2+)</name>
        <dbReference type="ChEBI" id="CHEBI:18420"/>
    </ligand>
</feature>
<dbReference type="GO" id="GO:0005886">
    <property type="term" value="C:plasma membrane"/>
    <property type="evidence" value="ECO:0007669"/>
    <property type="project" value="UniProtKB-SubCell"/>
</dbReference>
<evidence type="ECO:0000256" key="9">
    <source>
        <dbReference type="ARBA" id="ARBA00048540"/>
    </source>
</evidence>
<evidence type="ECO:0000256" key="11">
    <source>
        <dbReference type="PIRSR" id="PIRSR006268-2"/>
    </source>
</evidence>
<keyword evidence="12" id="KW-0449">Lipoprotein</keyword>
<keyword evidence="5 10" id="KW-0479">Metal-binding</keyword>
<keyword evidence="4 10" id="KW-0808">Transferase</keyword>
<dbReference type="InterPro" id="IPR003374">
    <property type="entry name" value="ApbE-like_sf"/>
</dbReference>
<dbReference type="Gene3D" id="3.10.520.10">
    <property type="entry name" value="ApbE-like domains"/>
    <property type="match status" value="1"/>
</dbReference>
<accession>A0AAW9MNZ3</accession>
<name>A0AAW9MNZ3_9FIRM</name>
<dbReference type="PROSITE" id="PS51257">
    <property type="entry name" value="PROKAR_LIPOPROTEIN"/>
    <property type="match status" value="1"/>
</dbReference>
<comment type="function">
    <text evidence="12">Flavin transferase that catalyzes the transfer of the FMN moiety of FAD and its covalent binding to the hydroxyl group of a threonine residue in a target flavoprotein.</text>
</comment>
<protein>
    <recommendedName>
        <fullName evidence="2 10">FAD:protein FMN transferase</fullName>
        <ecNumber evidence="1 10">2.7.1.180</ecNumber>
    </recommendedName>
    <alternativeName>
        <fullName evidence="8 10">Flavin transferase</fullName>
    </alternativeName>
</protein>
<dbReference type="PIRSF" id="PIRSF006268">
    <property type="entry name" value="ApbE"/>
    <property type="match status" value="1"/>
</dbReference>
<evidence type="ECO:0000256" key="8">
    <source>
        <dbReference type="ARBA" id="ARBA00031306"/>
    </source>
</evidence>
<evidence type="ECO:0000256" key="5">
    <source>
        <dbReference type="ARBA" id="ARBA00022723"/>
    </source>
</evidence>
<feature type="binding site" evidence="11">
    <location>
        <position position="204"/>
    </location>
    <ligand>
        <name>Mg(2+)</name>
        <dbReference type="ChEBI" id="CHEBI:18420"/>
    </ligand>
</feature>
<reference evidence="13 14" key="1">
    <citation type="submission" date="2024-01" db="EMBL/GenBank/DDBJ databases">
        <title>Complete genome sequence of Citroniella saccharovorans strain M6.X9, isolated from human fecal sample.</title>
        <authorList>
            <person name="Cheng G."/>
            <person name="Westerholm M."/>
            <person name="Schnurer A."/>
        </authorList>
    </citation>
    <scope>NUCLEOTIDE SEQUENCE [LARGE SCALE GENOMIC DNA]</scope>
    <source>
        <strain evidence="13 14">DSM 29873</strain>
    </source>
</reference>
<comment type="catalytic activity">
    <reaction evidence="9 10 12">
        <text>L-threonyl-[protein] + FAD = FMN-L-threonyl-[protein] + AMP + H(+)</text>
        <dbReference type="Rhea" id="RHEA:36847"/>
        <dbReference type="Rhea" id="RHEA-COMP:11060"/>
        <dbReference type="Rhea" id="RHEA-COMP:11061"/>
        <dbReference type="ChEBI" id="CHEBI:15378"/>
        <dbReference type="ChEBI" id="CHEBI:30013"/>
        <dbReference type="ChEBI" id="CHEBI:57692"/>
        <dbReference type="ChEBI" id="CHEBI:74257"/>
        <dbReference type="ChEBI" id="CHEBI:456215"/>
        <dbReference type="EC" id="2.7.1.180"/>
    </reaction>
</comment>
<evidence type="ECO:0000256" key="2">
    <source>
        <dbReference type="ARBA" id="ARBA00016337"/>
    </source>
</evidence>
<evidence type="ECO:0000256" key="7">
    <source>
        <dbReference type="ARBA" id="ARBA00022842"/>
    </source>
</evidence>
<keyword evidence="7 10" id="KW-0460">Magnesium</keyword>
<keyword evidence="6 10" id="KW-0274">FAD</keyword>
<comment type="caution">
    <text evidence="13">The sequence shown here is derived from an EMBL/GenBank/DDBJ whole genome shotgun (WGS) entry which is preliminary data.</text>
</comment>
<feature type="binding site" evidence="11">
    <location>
        <position position="327"/>
    </location>
    <ligand>
        <name>Mg(2+)</name>
        <dbReference type="ChEBI" id="CHEBI:18420"/>
    </ligand>
</feature>
<dbReference type="RefSeq" id="WP_324618767.1">
    <property type="nucleotide sequence ID" value="NZ_JAYKOT010000001.1"/>
</dbReference>
<dbReference type="EC" id="2.7.1.180" evidence="1 10"/>
<keyword evidence="12" id="KW-0472">Membrane</keyword>
<dbReference type="GO" id="GO:0016740">
    <property type="term" value="F:transferase activity"/>
    <property type="evidence" value="ECO:0007669"/>
    <property type="project" value="UniProtKB-UniRule"/>
</dbReference>
<proteinExistence type="inferred from homology"/>
<dbReference type="InterPro" id="IPR024932">
    <property type="entry name" value="ApbE"/>
</dbReference>
<evidence type="ECO:0000256" key="4">
    <source>
        <dbReference type="ARBA" id="ARBA00022679"/>
    </source>
</evidence>
<keyword evidence="12" id="KW-0997">Cell inner membrane</keyword>
<dbReference type="PANTHER" id="PTHR30040">
    <property type="entry name" value="THIAMINE BIOSYNTHESIS LIPOPROTEIN APBE"/>
    <property type="match status" value="1"/>
</dbReference>
<sequence length="375" mass="42535">MKRIKMVLFLSLAMIFLASCNKEYRNKGETKKEITKKDYIKYEDTFYETFDTIVSFSCYTTSEDEFEGYKKIVRDNFKKYNDIFDNYKDYPGVVNVKTINDNPGTEVIVPKELFDLIKFSKESYKNISDRTNIAMGKVTMYWSDLRDYFEDGDGNEDREEDFSILTSEELKNLNGKASVDMIELNEKNLSVKLLNEDTKIDLGAVAKGYTTELVSDLLEEKGLKNFIISAGGNVKAVGQPQDGNRTKFGVGIQNPDNAIGLSDEKIKDVLFINNLSCVTSGDYQRAFELDGKTYHHLIDPDTFYPKNNYRSVTVVTEDSGLADYLSTCLFLLDLDDAKALLSKHEDVGAYFILSDGSTFITENLKDKVESLGAKN</sequence>
<dbReference type="EMBL" id="JAYKOT010000001">
    <property type="protein sequence ID" value="MEB3428736.1"/>
    <property type="molecule type" value="Genomic_DNA"/>
</dbReference>
<evidence type="ECO:0000256" key="3">
    <source>
        <dbReference type="ARBA" id="ARBA00022630"/>
    </source>
</evidence>
<evidence type="ECO:0000313" key="13">
    <source>
        <dbReference type="EMBL" id="MEB3428736.1"/>
    </source>
</evidence>
<keyword evidence="12" id="KW-0732">Signal</keyword>
<feature type="chain" id="PRO_5043100349" description="FAD:protein FMN transferase" evidence="12">
    <location>
        <begin position="19"/>
        <end position="375"/>
    </location>
</feature>
<dbReference type="Pfam" id="PF02424">
    <property type="entry name" value="ApbE"/>
    <property type="match status" value="1"/>
</dbReference>
<dbReference type="GO" id="GO:0046872">
    <property type="term" value="F:metal ion binding"/>
    <property type="evidence" value="ECO:0007669"/>
    <property type="project" value="UniProtKB-UniRule"/>
</dbReference>
<keyword evidence="3 10" id="KW-0285">Flavoprotein</keyword>
<organism evidence="13 14">
    <name type="scientific">Citroniella saccharovorans</name>
    <dbReference type="NCBI Taxonomy" id="2053367"/>
    <lineage>
        <taxon>Bacteria</taxon>
        <taxon>Bacillati</taxon>
        <taxon>Bacillota</taxon>
        <taxon>Tissierellia</taxon>
        <taxon>Tissierellales</taxon>
        <taxon>Peptoniphilaceae</taxon>
        <taxon>Citroniella</taxon>
    </lineage>
</organism>
<evidence type="ECO:0000256" key="6">
    <source>
        <dbReference type="ARBA" id="ARBA00022827"/>
    </source>
</evidence>
<dbReference type="PANTHER" id="PTHR30040:SF2">
    <property type="entry name" value="FAD:PROTEIN FMN TRANSFERASE"/>
    <property type="match status" value="1"/>
</dbReference>
<comment type="cofactor">
    <cofactor evidence="11">
        <name>Mg(2+)</name>
        <dbReference type="ChEBI" id="CHEBI:18420"/>
    </cofactor>
    <cofactor evidence="11">
        <name>Mn(2+)</name>
        <dbReference type="ChEBI" id="CHEBI:29035"/>
    </cofactor>
    <text evidence="11">Magnesium. Can also use manganese.</text>
</comment>
<evidence type="ECO:0000256" key="12">
    <source>
        <dbReference type="RuleBase" id="RU363002"/>
    </source>
</evidence>
<dbReference type="SUPFAM" id="SSF143631">
    <property type="entry name" value="ApbE-like"/>
    <property type="match status" value="1"/>
</dbReference>
<keyword evidence="14" id="KW-1185">Reference proteome</keyword>
<dbReference type="Proteomes" id="UP001357733">
    <property type="component" value="Unassembled WGS sequence"/>
</dbReference>
<comment type="subcellular location">
    <subcellularLocation>
        <location evidence="12">Cell inner membrane</location>
        <topology evidence="12">Lipid-anchor</topology>
        <orientation evidence="12">Periplasmic side</orientation>
    </subcellularLocation>
</comment>
<dbReference type="AlphaFoldDB" id="A0AAW9MNZ3"/>